<reference evidence="7 8" key="1">
    <citation type="submission" date="2022-04" db="EMBL/GenBank/DDBJ databases">
        <title>Complete genome of Methanothermobacter tenebrarum strain RMAS.</title>
        <authorList>
            <person name="Nakamura K."/>
            <person name="Oshima K."/>
            <person name="Hattori M."/>
            <person name="Kamagata Y."/>
            <person name="Takamizawa K."/>
        </authorList>
    </citation>
    <scope>NUCLEOTIDE SEQUENCE [LARGE SCALE GENOMIC DNA]</scope>
    <source>
        <strain evidence="7 8">RMAS</strain>
    </source>
</reference>
<keyword evidence="3" id="KW-0560">Oxidoreductase</keyword>
<dbReference type="InterPro" id="IPR004017">
    <property type="entry name" value="Cys_rich_dom"/>
</dbReference>
<dbReference type="Pfam" id="PF02754">
    <property type="entry name" value="CCG"/>
    <property type="match status" value="2"/>
</dbReference>
<accession>A0ABM7YDB2</accession>
<feature type="domain" description="Cysteine-rich" evidence="6">
    <location>
        <begin position="120"/>
        <end position="206"/>
    </location>
</feature>
<feature type="domain" description="Cysteine-rich" evidence="6">
    <location>
        <begin position="5"/>
        <end position="83"/>
    </location>
</feature>
<dbReference type="GeneID" id="71965248"/>
<keyword evidence="2" id="KW-0479">Metal-binding</keyword>
<evidence type="ECO:0000256" key="1">
    <source>
        <dbReference type="ARBA" id="ARBA00022485"/>
    </source>
</evidence>
<proteinExistence type="predicted"/>
<evidence type="ECO:0000259" key="6">
    <source>
        <dbReference type="Pfam" id="PF02754"/>
    </source>
</evidence>
<evidence type="ECO:0000256" key="5">
    <source>
        <dbReference type="ARBA" id="ARBA00023014"/>
    </source>
</evidence>
<gene>
    <name evidence="7" type="ORF">MTTB_07280</name>
</gene>
<keyword evidence="4" id="KW-0408">Iron</keyword>
<dbReference type="InterPro" id="IPR051460">
    <property type="entry name" value="HdrC_iron-sulfur_subunit"/>
</dbReference>
<evidence type="ECO:0000313" key="8">
    <source>
        <dbReference type="Proteomes" id="UP000831817"/>
    </source>
</evidence>
<keyword evidence="8" id="KW-1185">Reference proteome</keyword>
<dbReference type="EMBL" id="AP025698">
    <property type="protein sequence ID" value="BDH79349.1"/>
    <property type="molecule type" value="Genomic_DNA"/>
</dbReference>
<keyword evidence="5" id="KW-0411">Iron-sulfur</keyword>
<keyword evidence="1" id="KW-0004">4Fe-4S</keyword>
<evidence type="ECO:0000256" key="4">
    <source>
        <dbReference type="ARBA" id="ARBA00023004"/>
    </source>
</evidence>
<dbReference type="PANTHER" id="PTHR43255:SF1">
    <property type="entry name" value="IRON-SULFUR-BINDING OXIDOREDUCTASE FADF-RELATED"/>
    <property type="match status" value="1"/>
</dbReference>
<evidence type="ECO:0000313" key="7">
    <source>
        <dbReference type="EMBL" id="BDH79349.1"/>
    </source>
</evidence>
<name>A0ABM7YDB2_9EURY</name>
<dbReference type="PANTHER" id="PTHR43255">
    <property type="entry name" value="IRON-SULFUR-BINDING OXIDOREDUCTASE FADF-RELATED-RELATED"/>
    <property type="match status" value="1"/>
</dbReference>
<dbReference type="RefSeq" id="WP_282570384.1">
    <property type="nucleotide sequence ID" value="NZ_AP025698.1"/>
</dbReference>
<evidence type="ECO:0000256" key="3">
    <source>
        <dbReference type="ARBA" id="ARBA00023002"/>
    </source>
</evidence>
<organism evidence="7 8">
    <name type="scientific">Methanothermobacter tenebrarum</name>
    <dbReference type="NCBI Taxonomy" id="680118"/>
    <lineage>
        <taxon>Archaea</taxon>
        <taxon>Methanobacteriati</taxon>
        <taxon>Methanobacteriota</taxon>
        <taxon>Methanomada group</taxon>
        <taxon>Methanobacteria</taxon>
        <taxon>Methanobacteriales</taxon>
        <taxon>Methanobacteriaceae</taxon>
        <taxon>Methanothermobacter</taxon>
    </lineage>
</organism>
<evidence type="ECO:0000256" key="2">
    <source>
        <dbReference type="ARBA" id="ARBA00022723"/>
    </source>
</evidence>
<dbReference type="Proteomes" id="UP000831817">
    <property type="component" value="Chromosome"/>
</dbReference>
<protein>
    <recommendedName>
        <fullName evidence="6">Cysteine-rich domain-containing protein</fullName>
    </recommendedName>
</protein>
<sequence>MDLIYFRGCMGRERVPEIVRATRQVLDYAGVSYRILEDEKCCGSVLLRTGFLEDAEEMMRENLTIFSGSRLLVSCAGCYRTFKIDYPRLFNVKVDVIHTSQLFNLLLKAGEIQIRGNLKVTYHDPCHLARHCGEYDAPREVLEAIGSLVEMEDHHVNAQCCGAGGGVKSAYPQIAERIAQNRIEQALDTGAEILCTTCPFCKYNLRSHGMKVMDISEIILSLMGVPESAKIN</sequence>